<feature type="domain" description="GGDEF" evidence="2">
    <location>
        <begin position="235"/>
        <end position="367"/>
    </location>
</feature>
<feature type="transmembrane region" description="Helical" evidence="1">
    <location>
        <begin position="167"/>
        <end position="186"/>
    </location>
</feature>
<keyword evidence="4" id="KW-1185">Reference proteome</keyword>
<gene>
    <name evidence="3" type="ORF">FPZ54_02920</name>
</gene>
<evidence type="ECO:0000256" key="1">
    <source>
        <dbReference type="SAM" id="Phobius"/>
    </source>
</evidence>
<protein>
    <submittedName>
        <fullName evidence="3">GGDEF domain-containing protein</fullName>
    </submittedName>
</protein>
<feature type="transmembrane region" description="Helical" evidence="1">
    <location>
        <begin position="90"/>
        <end position="112"/>
    </location>
</feature>
<sequence length="377" mass="40207">MFASSKRLSEATYIAIVRSLFATLTPTVIMAMAFLGVGTLVALETRDPLLTLLIAGGAVAVVARLYVLLRYRLIALGNAFDLSAARHVEQLFAIPYLAFAAIFGAFSTRAFHVAGAESHMLVIGLVFGYAAGVAAGIFLRPWIALPSIAMAVIPTGAAALITLKPTYVAVGALLLLFLMGGIHSMLRNYRVATAEITARAAFATLARVDALTGLENRLSLREAYDRVMDRAGQDGFLVVHCLDLDRFKAVNDTHGHPVGDALLKAVSDRLRRVLREGDVAARIGGDEFVLLQAGAHPGEADLLARRVARTVAESYSILGHQISIGTSVGYAIHPQHGRDLDELIARADEALLRAKRTGGGIAAYKSDAPRDAQRLSA</sequence>
<dbReference type="RefSeq" id="WP_145844842.1">
    <property type="nucleotide sequence ID" value="NZ_CP042239.1"/>
</dbReference>
<dbReference type="SMART" id="SM00267">
    <property type="entry name" value="GGDEF"/>
    <property type="match status" value="1"/>
</dbReference>
<dbReference type="PANTHER" id="PTHR46663:SF4">
    <property type="entry name" value="DIGUANYLATE CYCLASE DGCT-RELATED"/>
    <property type="match status" value="1"/>
</dbReference>
<keyword evidence="1" id="KW-0812">Transmembrane</keyword>
<dbReference type="NCBIfam" id="TIGR00254">
    <property type="entry name" value="GGDEF"/>
    <property type="match status" value="1"/>
</dbReference>
<dbReference type="SUPFAM" id="SSF55073">
    <property type="entry name" value="Nucleotide cyclase"/>
    <property type="match status" value="1"/>
</dbReference>
<feature type="transmembrane region" description="Helical" evidence="1">
    <location>
        <begin position="118"/>
        <end position="138"/>
    </location>
</feature>
<dbReference type="Proteomes" id="UP000318055">
    <property type="component" value="Chromosome"/>
</dbReference>
<dbReference type="KEGG" id="ssua:FPZ54_02920"/>
<dbReference type="AlphaFoldDB" id="A0A518RC97"/>
<dbReference type="Pfam" id="PF00990">
    <property type="entry name" value="GGDEF"/>
    <property type="match status" value="1"/>
</dbReference>
<dbReference type="InterPro" id="IPR029787">
    <property type="entry name" value="Nucleotide_cyclase"/>
</dbReference>
<accession>A0A518RC97</accession>
<dbReference type="InterPro" id="IPR052163">
    <property type="entry name" value="DGC-Regulatory_Protein"/>
</dbReference>
<dbReference type="OrthoDB" id="9812260at2"/>
<proteinExistence type="predicted"/>
<evidence type="ECO:0000259" key="2">
    <source>
        <dbReference type="PROSITE" id="PS50887"/>
    </source>
</evidence>
<dbReference type="InterPro" id="IPR043128">
    <property type="entry name" value="Rev_trsase/Diguanyl_cyclase"/>
</dbReference>
<name>A0A518RC97_9SPHN</name>
<dbReference type="Gene3D" id="3.30.70.270">
    <property type="match status" value="1"/>
</dbReference>
<dbReference type="CDD" id="cd01949">
    <property type="entry name" value="GGDEF"/>
    <property type="match status" value="1"/>
</dbReference>
<organism evidence="3 4">
    <name type="scientific">Sphingomonas suaedae</name>
    <dbReference type="NCBI Taxonomy" id="2599297"/>
    <lineage>
        <taxon>Bacteria</taxon>
        <taxon>Pseudomonadati</taxon>
        <taxon>Pseudomonadota</taxon>
        <taxon>Alphaproteobacteria</taxon>
        <taxon>Sphingomonadales</taxon>
        <taxon>Sphingomonadaceae</taxon>
        <taxon>Sphingomonas</taxon>
    </lineage>
</organism>
<keyword evidence="1" id="KW-0472">Membrane</keyword>
<feature type="transmembrane region" description="Helical" evidence="1">
    <location>
        <begin position="20"/>
        <end position="43"/>
    </location>
</feature>
<feature type="transmembrane region" description="Helical" evidence="1">
    <location>
        <begin position="49"/>
        <end position="69"/>
    </location>
</feature>
<dbReference type="InterPro" id="IPR000160">
    <property type="entry name" value="GGDEF_dom"/>
</dbReference>
<dbReference type="PANTHER" id="PTHR46663">
    <property type="entry name" value="DIGUANYLATE CYCLASE DGCT-RELATED"/>
    <property type="match status" value="1"/>
</dbReference>
<reference evidence="3 4" key="1">
    <citation type="submission" date="2019-07" db="EMBL/GenBank/DDBJ databases">
        <title>Sphingomonas alkalisoli sp. nov., isolated from rhizosphere soil of Suaedae salsa.</title>
        <authorList>
            <person name="Zhang H."/>
            <person name="Xu L."/>
            <person name="Zhang J.-X."/>
            <person name="Sun J.-Q."/>
        </authorList>
    </citation>
    <scope>NUCLEOTIDE SEQUENCE [LARGE SCALE GENOMIC DNA]</scope>
    <source>
        <strain evidence="3 4">XS-10</strain>
    </source>
</reference>
<evidence type="ECO:0000313" key="4">
    <source>
        <dbReference type="Proteomes" id="UP000318055"/>
    </source>
</evidence>
<dbReference type="PROSITE" id="PS50887">
    <property type="entry name" value="GGDEF"/>
    <property type="match status" value="1"/>
</dbReference>
<keyword evidence="1" id="KW-1133">Transmembrane helix</keyword>
<dbReference type="EMBL" id="CP042239">
    <property type="protein sequence ID" value="QDX25077.1"/>
    <property type="molecule type" value="Genomic_DNA"/>
</dbReference>
<evidence type="ECO:0000313" key="3">
    <source>
        <dbReference type="EMBL" id="QDX25077.1"/>
    </source>
</evidence>